<keyword evidence="2" id="KW-0472">Membrane</keyword>
<evidence type="ECO:0000256" key="2">
    <source>
        <dbReference type="SAM" id="Phobius"/>
    </source>
</evidence>
<accession>A0A811R621</accession>
<name>A0A811R621_9POAL</name>
<dbReference type="OrthoDB" id="1735509at2759"/>
<organism evidence="3 4">
    <name type="scientific">Miscanthus lutarioriparius</name>
    <dbReference type="NCBI Taxonomy" id="422564"/>
    <lineage>
        <taxon>Eukaryota</taxon>
        <taxon>Viridiplantae</taxon>
        <taxon>Streptophyta</taxon>
        <taxon>Embryophyta</taxon>
        <taxon>Tracheophyta</taxon>
        <taxon>Spermatophyta</taxon>
        <taxon>Magnoliopsida</taxon>
        <taxon>Liliopsida</taxon>
        <taxon>Poales</taxon>
        <taxon>Poaceae</taxon>
        <taxon>PACMAD clade</taxon>
        <taxon>Panicoideae</taxon>
        <taxon>Andropogonodae</taxon>
        <taxon>Andropogoneae</taxon>
        <taxon>Saccharinae</taxon>
        <taxon>Miscanthus</taxon>
    </lineage>
</organism>
<proteinExistence type="predicted"/>
<protein>
    <submittedName>
        <fullName evidence="3">Uncharacterized protein</fullName>
    </submittedName>
</protein>
<comment type="caution">
    <text evidence="3">The sequence shown here is derived from an EMBL/GenBank/DDBJ whole genome shotgun (WGS) entry which is preliminary data.</text>
</comment>
<dbReference type="Proteomes" id="UP000604825">
    <property type="component" value="Unassembled WGS sequence"/>
</dbReference>
<sequence>MDAPAPTRGPASILTQANALLRKNLCFQKRNLKTNIGITLFPVLLCVILAVLQGVIDRELDKPKYQCGCACVDPGPAAVGDACRRTECGVQHSTLDQVGSCPIPNPTPWPALVQVPRPESRAVRTAGQPFDGLPDPDDVPGHQLLPRRRPRHRQQPLASSKSFGWTVSCFDFRLEFDGLSGCTLQDRCYEFLPA</sequence>
<dbReference type="EMBL" id="CAJGYO010000013">
    <property type="protein sequence ID" value="CAD6265545.1"/>
    <property type="molecule type" value="Genomic_DNA"/>
</dbReference>
<evidence type="ECO:0000313" key="3">
    <source>
        <dbReference type="EMBL" id="CAD6265545.1"/>
    </source>
</evidence>
<keyword evidence="4" id="KW-1185">Reference proteome</keyword>
<keyword evidence="2" id="KW-0812">Transmembrane</keyword>
<evidence type="ECO:0000313" key="4">
    <source>
        <dbReference type="Proteomes" id="UP000604825"/>
    </source>
</evidence>
<keyword evidence="2" id="KW-1133">Transmembrane helix</keyword>
<feature type="region of interest" description="Disordered" evidence="1">
    <location>
        <begin position="118"/>
        <end position="157"/>
    </location>
</feature>
<reference evidence="3" key="1">
    <citation type="submission" date="2020-10" db="EMBL/GenBank/DDBJ databases">
        <authorList>
            <person name="Han B."/>
            <person name="Lu T."/>
            <person name="Zhao Q."/>
            <person name="Huang X."/>
            <person name="Zhao Y."/>
        </authorList>
    </citation>
    <scope>NUCLEOTIDE SEQUENCE</scope>
</reference>
<feature type="compositionally biased region" description="Basic residues" evidence="1">
    <location>
        <begin position="145"/>
        <end position="154"/>
    </location>
</feature>
<dbReference type="AlphaFoldDB" id="A0A811R621"/>
<gene>
    <name evidence="3" type="ORF">NCGR_LOCUS48850</name>
</gene>
<evidence type="ECO:0000256" key="1">
    <source>
        <dbReference type="SAM" id="MobiDB-lite"/>
    </source>
</evidence>
<feature type="transmembrane region" description="Helical" evidence="2">
    <location>
        <begin position="36"/>
        <end position="56"/>
    </location>
</feature>